<proteinExistence type="predicted"/>
<keyword evidence="8" id="KW-1185">Reference proteome</keyword>
<organism evidence="7 8">
    <name type="scientific">Pseudoalteromonas haloplanktis</name>
    <name type="common">Alteromonas haloplanktis</name>
    <dbReference type="NCBI Taxonomy" id="228"/>
    <lineage>
        <taxon>Bacteria</taxon>
        <taxon>Pseudomonadati</taxon>
        <taxon>Pseudomonadota</taxon>
        <taxon>Gammaproteobacteria</taxon>
        <taxon>Alteromonadales</taxon>
        <taxon>Pseudoalteromonadaceae</taxon>
        <taxon>Pseudoalteromonas</taxon>
    </lineage>
</organism>
<feature type="transmembrane region" description="Helical" evidence="5">
    <location>
        <begin position="244"/>
        <end position="263"/>
    </location>
</feature>
<evidence type="ECO:0000256" key="4">
    <source>
        <dbReference type="ARBA" id="ARBA00023136"/>
    </source>
</evidence>
<comment type="caution">
    <text evidence="7">The sequence shown here is derived from an EMBL/GenBank/DDBJ whole genome shotgun (WGS) entry which is preliminary data.</text>
</comment>
<feature type="transmembrane region" description="Helical" evidence="5">
    <location>
        <begin position="102"/>
        <end position="121"/>
    </location>
</feature>
<dbReference type="PANTHER" id="PTHR32322:SF9">
    <property type="entry name" value="AMINO-ACID METABOLITE EFFLUX PUMP-RELATED"/>
    <property type="match status" value="1"/>
</dbReference>
<keyword evidence="4 5" id="KW-0472">Membrane</keyword>
<keyword evidence="2 5" id="KW-0812">Transmembrane</keyword>
<dbReference type="InterPro" id="IPR000620">
    <property type="entry name" value="EamA_dom"/>
</dbReference>
<dbReference type="InterPro" id="IPR050638">
    <property type="entry name" value="AA-Vitamin_Transporters"/>
</dbReference>
<feature type="transmembrane region" description="Helical" evidence="5">
    <location>
        <begin position="152"/>
        <end position="172"/>
    </location>
</feature>
<dbReference type="InterPro" id="IPR037185">
    <property type="entry name" value="EmrE-like"/>
</dbReference>
<dbReference type="PANTHER" id="PTHR32322">
    <property type="entry name" value="INNER MEMBRANE TRANSPORTER"/>
    <property type="match status" value="1"/>
</dbReference>
<dbReference type="SUPFAM" id="SSF103481">
    <property type="entry name" value="Multidrug resistance efflux transporter EmrE"/>
    <property type="match status" value="2"/>
</dbReference>
<reference evidence="7 8" key="1">
    <citation type="submission" date="2023-08" db="EMBL/GenBank/DDBJ databases">
        <title>Pseudoalteromonas haloplanktis LL1 genome.</title>
        <authorList>
            <person name="Wu S."/>
        </authorList>
    </citation>
    <scope>NUCLEOTIDE SEQUENCE [LARGE SCALE GENOMIC DNA]</scope>
    <source>
        <strain evidence="7 8">LL1</strain>
    </source>
</reference>
<evidence type="ECO:0000313" key="8">
    <source>
        <dbReference type="Proteomes" id="UP001226574"/>
    </source>
</evidence>
<keyword evidence="3 5" id="KW-1133">Transmembrane helix</keyword>
<protein>
    <submittedName>
        <fullName evidence="7">EamA family transporter</fullName>
    </submittedName>
</protein>
<evidence type="ECO:0000259" key="6">
    <source>
        <dbReference type="Pfam" id="PF00892"/>
    </source>
</evidence>
<evidence type="ECO:0000256" key="1">
    <source>
        <dbReference type="ARBA" id="ARBA00004141"/>
    </source>
</evidence>
<evidence type="ECO:0000256" key="2">
    <source>
        <dbReference type="ARBA" id="ARBA00022692"/>
    </source>
</evidence>
<comment type="subcellular location">
    <subcellularLocation>
        <location evidence="1">Membrane</location>
        <topology evidence="1">Multi-pass membrane protein</topology>
    </subcellularLocation>
</comment>
<dbReference type="EMBL" id="JAVIFY010000002">
    <property type="protein sequence ID" value="MDQ9090914.1"/>
    <property type="molecule type" value="Genomic_DNA"/>
</dbReference>
<name>A0ABU1BBL3_PSEHA</name>
<feature type="transmembrane region" description="Helical" evidence="5">
    <location>
        <begin position="184"/>
        <end position="203"/>
    </location>
</feature>
<accession>A0ABU1BBL3</accession>
<feature type="transmembrane region" description="Helical" evidence="5">
    <location>
        <begin position="209"/>
        <end position="232"/>
    </location>
</feature>
<feature type="transmembrane region" description="Helical" evidence="5">
    <location>
        <begin position="128"/>
        <end position="146"/>
    </location>
</feature>
<feature type="domain" description="EamA" evidence="6">
    <location>
        <begin position="157"/>
        <end position="285"/>
    </location>
</feature>
<gene>
    <name evidence="7" type="ORF">RC083_04810</name>
</gene>
<evidence type="ECO:0000313" key="7">
    <source>
        <dbReference type="EMBL" id="MDQ9090914.1"/>
    </source>
</evidence>
<feature type="transmembrane region" description="Helical" evidence="5">
    <location>
        <begin position="37"/>
        <end position="55"/>
    </location>
</feature>
<evidence type="ECO:0000256" key="3">
    <source>
        <dbReference type="ARBA" id="ARBA00022989"/>
    </source>
</evidence>
<dbReference type="Pfam" id="PF00892">
    <property type="entry name" value="EamA"/>
    <property type="match status" value="1"/>
</dbReference>
<feature type="transmembrane region" description="Helical" evidence="5">
    <location>
        <begin position="269"/>
        <end position="288"/>
    </location>
</feature>
<dbReference type="Proteomes" id="UP001226574">
    <property type="component" value="Unassembled WGS sequence"/>
</dbReference>
<dbReference type="RefSeq" id="WP_309038519.1">
    <property type="nucleotide sequence ID" value="NZ_JAVIFY010000002.1"/>
</dbReference>
<evidence type="ECO:0000256" key="5">
    <source>
        <dbReference type="SAM" id="Phobius"/>
    </source>
</evidence>
<sequence length="309" mass="33204">MKATLYTVLALLAFAANSLLCRMALVQNYIDAWNFTALRLLSGALCLGFIVLIQTKPKFNKSTNGDDILQHKADRGSWRSSACLLIYALCFSIAYVELDTGTGALILFSAVQLTMIGWGIYNKERLSVVQWCAFVIAVIGFVYLMLPSAAIPSLLPALLMMLSGIAWGIYSIRGKVCISPLRTTTFNFARSLCALPVLFIIGFSHLAGISWQGIALACASGALASGIGYSIWYVAMPLLRSSQAAVVQLCVPVIAALAGMLFLAEELTIQFVIASAVILGAVLVFMLAKQPVHSRSTHSVDKAAANEPK</sequence>
<feature type="transmembrane region" description="Helical" evidence="5">
    <location>
        <begin position="76"/>
        <end position="96"/>
    </location>
</feature>